<name>A0AAU7VRP9_9FIRM</name>
<evidence type="ECO:0000313" key="2">
    <source>
        <dbReference type="EMBL" id="XBX76244.1"/>
    </source>
</evidence>
<reference evidence="2" key="2">
    <citation type="submission" date="2024-06" db="EMBL/GenBank/DDBJ databases">
        <authorList>
            <person name="Petrova K.O."/>
            <person name="Toshchakov S.V."/>
            <person name="Boltjanskaja Y.V."/>
            <person name="Kevbrin V."/>
        </authorList>
    </citation>
    <scope>NUCLEOTIDE SEQUENCE</scope>
    <source>
        <strain evidence="2">Z-910T</strain>
    </source>
</reference>
<sequence length="100" mass="11414">MSFKPIDLQVLLPKSGKVAKIFNNHGEQLNQLGLQQQTVQLSQMKLKTVQKQENAQGASISSKDKKSKKYRNKDHNKKSRDAEEDTFKDPNKGKYVDINI</sequence>
<gene>
    <name evidence="2" type="ORF">PRVXT_001426</name>
</gene>
<reference evidence="2" key="1">
    <citation type="journal article" date="2013" name="Extremophiles">
        <title>Proteinivorax tanatarense gen. nov., sp. nov., an anaerobic, haloalkaliphilic, proteolytic bacterium isolated from a decaying algal bloom, and proposal of Proteinivoraceae fam. nov.</title>
        <authorList>
            <person name="Kevbrin V."/>
            <person name="Boltyanskaya Y."/>
            <person name="Zhilina T."/>
            <person name="Kolganova T."/>
            <person name="Lavrentjeva E."/>
            <person name="Kuznetsov B."/>
        </authorList>
    </citation>
    <scope>NUCLEOTIDE SEQUENCE</scope>
    <source>
        <strain evidence="2">Z-910T</strain>
    </source>
</reference>
<feature type="compositionally biased region" description="Basic residues" evidence="1">
    <location>
        <begin position="65"/>
        <end position="78"/>
    </location>
</feature>
<dbReference type="EMBL" id="CP158367">
    <property type="protein sequence ID" value="XBX76244.1"/>
    <property type="molecule type" value="Genomic_DNA"/>
</dbReference>
<protein>
    <submittedName>
        <fullName evidence="2">Uncharacterized protein</fullName>
    </submittedName>
</protein>
<feature type="compositionally biased region" description="Basic and acidic residues" evidence="1">
    <location>
        <begin position="79"/>
        <end position="100"/>
    </location>
</feature>
<dbReference type="AlphaFoldDB" id="A0AAU7VRP9"/>
<organism evidence="2">
    <name type="scientific">Proteinivorax tanatarense</name>
    <dbReference type="NCBI Taxonomy" id="1260629"/>
    <lineage>
        <taxon>Bacteria</taxon>
        <taxon>Bacillati</taxon>
        <taxon>Bacillota</taxon>
        <taxon>Clostridia</taxon>
        <taxon>Eubacteriales</taxon>
        <taxon>Proteinivoracaceae</taxon>
        <taxon>Proteinivorax</taxon>
    </lineage>
</organism>
<dbReference type="RefSeq" id="WP_350344978.1">
    <property type="nucleotide sequence ID" value="NZ_CP158367.1"/>
</dbReference>
<evidence type="ECO:0000256" key="1">
    <source>
        <dbReference type="SAM" id="MobiDB-lite"/>
    </source>
</evidence>
<feature type="region of interest" description="Disordered" evidence="1">
    <location>
        <begin position="49"/>
        <end position="100"/>
    </location>
</feature>
<proteinExistence type="predicted"/>
<feature type="compositionally biased region" description="Polar residues" evidence="1">
    <location>
        <begin position="49"/>
        <end position="58"/>
    </location>
</feature>
<accession>A0AAU7VRP9</accession>